<proteinExistence type="predicted"/>
<evidence type="ECO:0000313" key="1">
    <source>
        <dbReference type="EMBL" id="BAL55190.1"/>
    </source>
</evidence>
<protein>
    <submittedName>
        <fullName evidence="1">Hypothetical conserved protein</fullName>
    </submittedName>
</protein>
<dbReference type="AlphaFoldDB" id="H5SGA4"/>
<reference evidence="1" key="1">
    <citation type="journal article" date="2005" name="Environ. Microbiol.">
        <title>Genetic and functional properties of uncultivated thermophilic crenarchaeotes from a subsurface gold mine as revealed by analysis of genome fragments.</title>
        <authorList>
            <person name="Nunoura T."/>
            <person name="Hirayama H."/>
            <person name="Takami H."/>
            <person name="Oida H."/>
            <person name="Nishi S."/>
            <person name="Shimamura S."/>
            <person name="Suzuki Y."/>
            <person name="Inagaki F."/>
            <person name="Takai K."/>
            <person name="Nealson K.H."/>
            <person name="Horikoshi K."/>
        </authorList>
    </citation>
    <scope>NUCLEOTIDE SEQUENCE</scope>
</reference>
<dbReference type="InterPro" id="IPR011008">
    <property type="entry name" value="Dimeric_a/b-barrel"/>
</dbReference>
<name>H5SGA4_9ZZZZ</name>
<reference evidence="1" key="2">
    <citation type="journal article" date="2012" name="PLoS ONE">
        <title>A Deeply Branching Thermophilic Bacterium with an Ancient Acetyl-CoA Pathway Dominates a Subsurface Ecosystem.</title>
        <authorList>
            <person name="Takami H."/>
            <person name="Noguchi H."/>
            <person name="Takaki Y."/>
            <person name="Uchiyama I."/>
            <person name="Toyoda A."/>
            <person name="Nishi S."/>
            <person name="Chee G.-J."/>
            <person name="Arai W."/>
            <person name="Nunoura T."/>
            <person name="Itoh T."/>
            <person name="Hattori M."/>
            <person name="Takai K."/>
        </authorList>
    </citation>
    <scope>NUCLEOTIDE SEQUENCE</scope>
</reference>
<dbReference type="EMBL" id="AP011712">
    <property type="protein sequence ID" value="BAL55190.1"/>
    <property type="molecule type" value="Genomic_DNA"/>
</dbReference>
<accession>H5SGA4</accession>
<dbReference type="SUPFAM" id="SSF54909">
    <property type="entry name" value="Dimeric alpha+beta barrel"/>
    <property type="match status" value="1"/>
</dbReference>
<gene>
    <name evidence="1" type="ORF">HGMM_F24F10C08</name>
</gene>
<sequence length="93" mass="10319">MYATYVLRSMQPETRETTLAAAAEEFWPKLREAAGFRRFFLIQAEGGQTLGIAFWDSEQDAAAFRPIADAWQARLDGLGHGRIARGAGEVTEV</sequence>
<organism evidence="1">
    <name type="scientific">uncultured prokaryote</name>
    <dbReference type="NCBI Taxonomy" id="198431"/>
    <lineage>
        <taxon>unclassified sequences</taxon>
        <taxon>environmental samples</taxon>
    </lineage>
</organism>